<evidence type="ECO:0000313" key="2">
    <source>
        <dbReference type="Proteomes" id="UP001144673"/>
    </source>
</evidence>
<keyword evidence="2" id="KW-1185">Reference proteome</keyword>
<dbReference type="KEGG" id="amus:LMH87_007941"/>
<evidence type="ECO:0000313" key="1">
    <source>
        <dbReference type="EMBL" id="KAJ4160006.1"/>
    </source>
</evidence>
<dbReference type="EMBL" id="JAJHUN010000003">
    <property type="protein sequence ID" value="KAJ4160006.1"/>
    <property type="molecule type" value="Genomic_DNA"/>
</dbReference>
<dbReference type="RefSeq" id="XP_056057811.1">
    <property type="nucleotide sequence ID" value="XM_056201302.1"/>
</dbReference>
<accession>A0A9W8UPU7</accession>
<gene>
    <name evidence="1" type="ORF">LMH87_007941</name>
</gene>
<organism evidence="1 2">
    <name type="scientific">Akanthomyces muscarius</name>
    <name type="common">Entomopathogenic fungus</name>
    <name type="synonym">Lecanicillium muscarium</name>
    <dbReference type="NCBI Taxonomy" id="2231603"/>
    <lineage>
        <taxon>Eukaryota</taxon>
        <taxon>Fungi</taxon>
        <taxon>Dikarya</taxon>
        <taxon>Ascomycota</taxon>
        <taxon>Pezizomycotina</taxon>
        <taxon>Sordariomycetes</taxon>
        <taxon>Hypocreomycetidae</taxon>
        <taxon>Hypocreales</taxon>
        <taxon>Cordycipitaceae</taxon>
        <taxon>Akanthomyces</taxon>
    </lineage>
</organism>
<reference evidence="1" key="1">
    <citation type="journal article" date="2023" name="Access Microbiol">
        <title>De-novo genome assembly for Akanthomyces muscarius, a biocontrol agent of insect agricultural pests.</title>
        <authorList>
            <person name="Erdos Z."/>
            <person name="Studholme D.J."/>
            <person name="Raymond B."/>
            <person name="Sharma M."/>
        </authorList>
    </citation>
    <scope>NUCLEOTIDE SEQUENCE</scope>
    <source>
        <strain evidence="1">Ve6</strain>
    </source>
</reference>
<dbReference type="AlphaFoldDB" id="A0A9W8UPU7"/>
<proteinExistence type="predicted"/>
<protein>
    <submittedName>
        <fullName evidence="1">Uncharacterized protein</fullName>
    </submittedName>
</protein>
<dbReference type="Proteomes" id="UP001144673">
    <property type="component" value="Unassembled WGS sequence"/>
</dbReference>
<name>A0A9W8UPU7_AKAMU</name>
<sequence>MRARRLQGSVYDVGATQEVRTANHGRLNSEAESSSFTQRGYHGEVATARRQLKTSSQLGATFVWHEELPQLSQCKIVPMLRTT</sequence>
<dbReference type="GeneID" id="80895100"/>
<comment type="caution">
    <text evidence="1">The sequence shown here is derived from an EMBL/GenBank/DDBJ whole genome shotgun (WGS) entry which is preliminary data.</text>
</comment>